<keyword evidence="3" id="KW-1185">Reference proteome</keyword>
<sequence>MYKKFFEGLLFGAGFTISMLLIWTLYTHYQIERTIRSVNQQLEDNINSRSEVDISNNRYIQRVEDNDRFFGSSARYVYPFDSDEAGDTSLPEGPGVLKGLVTTDGEGVSGVRIRLALNQFEYSPWAETSSEGVYEVKLPYGNYNINGYQLGRGNTHRVLSGAINKPGNFFNSKVVQVEKGKPERGLDLAFVSTVKKVLKRKEFERSQDVILEWDKYPGAERYSIEILKNKRQNKIEFEKVLPTHDLDRNITNISLTDLDLNLEPGYYVYNIKAFDASGQLISTSGQKYLGFDFRIKEV</sequence>
<keyword evidence="1" id="KW-0472">Membrane</keyword>
<dbReference type="EMBL" id="BAABFV010000001">
    <property type="protein sequence ID" value="GAA4358435.1"/>
    <property type="molecule type" value="Genomic_DNA"/>
</dbReference>
<gene>
    <name evidence="2" type="ORF">GCM10023151_08430</name>
</gene>
<keyword evidence="1" id="KW-0812">Transmembrane</keyword>
<organism evidence="2 3">
    <name type="scientific">Kangiella marina</name>
    <dbReference type="NCBI Taxonomy" id="1079178"/>
    <lineage>
        <taxon>Bacteria</taxon>
        <taxon>Pseudomonadati</taxon>
        <taxon>Pseudomonadota</taxon>
        <taxon>Gammaproteobacteria</taxon>
        <taxon>Kangiellales</taxon>
        <taxon>Kangiellaceae</taxon>
        <taxon>Kangiella</taxon>
    </lineage>
</organism>
<evidence type="ECO:0000313" key="2">
    <source>
        <dbReference type="EMBL" id="GAA4358435.1"/>
    </source>
</evidence>
<evidence type="ECO:0000256" key="1">
    <source>
        <dbReference type="SAM" id="Phobius"/>
    </source>
</evidence>
<proteinExistence type="predicted"/>
<dbReference type="Proteomes" id="UP001501011">
    <property type="component" value="Unassembled WGS sequence"/>
</dbReference>
<reference evidence="3" key="1">
    <citation type="journal article" date="2019" name="Int. J. Syst. Evol. Microbiol.">
        <title>The Global Catalogue of Microorganisms (GCM) 10K type strain sequencing project: providing services to taxonomists for standard genome sequencing and annotation.</title>
        <authorList>
            <consortium name="The Broad Institute Genomics Platform"/>
            <consortium name="The Broad Institute Genome Sequencing Center for Infectious Disease"/>
            <person name="Wu L."/>
            <person name="Ma J."/>
        </authorList>
    </citation>
    <scope>NUCLEOTIDE SEQUENCE [LARGE SCALE GENOMIC DNA]</scope>
    <source>
        <strain evidence="3">JCM 17728</strain>
    </source>
</reference>
<evidence type="ECO:0008006" key="4">
    <source>
        <dbReference type="Google" id="ProtNLM"/>
    </source>
</evidence>
<accession>A0ABP8IHA9</accession>
<feature type="transmembrane region" description="Helical" evidence="1">
    <location>
        <begin position="6"/>
        <end position="26"/>
    </location>
</feature>
<comment type="caution">
    <text evidence="2">The sequence shown here is derived from an EMBL/GenBank/DDBJ whole genome shotgun (WGS) entry which is preliminary data.</text>
</comment>
<protein>
    <recommendedName>
        <fullName evidence="4">Carboxypeptidase regulatory-like domain-containing protein</fullName>
    </recommendedName>
</protein>
<name>A0ABP8IHA9_9GAMM</name>
<keyword evidence="1" id="KW-1133">Transmembrane helix</keyword>
<evidence type="ECO:0000313" key="3">
    <source>
        <dbReference type="Proteomes" id="UP001501011"/>
    </source>
</evidence>
<dbReference type="RefSeq" id="WP_345291946.1">
    <property type="nucleotide sequence ID" value="NZ_BAABFV010000001.1"/>
</dbReference>